<organism evidence="1 2">
    <name type="scientific">Arctium lappa</name>
    <name type="common">Greater burdock</name>
    <name type="synonym">Lappa major</name>
    <dbReference type="NCBI Taxonomy" id="4217"/>
    <lineage>
        <taxon>Eukaryota</taxon>
        <taxon>Viridiplantae</taxon>
        <taxon>Streptophyta</taxon>
        <taxon>Embryophyta</taxon>
        <taxon>Tracheophyta</taxon>
        <taxon>Spermatophyta</taxon>
        <taxon>Magnoliopsida</taxon>
        <taxon>eudicotyledons</taxon>
        <taxon>Gunneridae</taxon>
        <taxon>Pentapetalae</taxon>
        <taxon>asterids</taxon>
        <taxon>campanulids</taxon>
        <taxon>Asterales</taxon>
        <taxon>Asteraceae</taxon>
        <taxon>Carduoideae</taxon>
        <taxon>Cardueae</taxon>
        <taxon>Arctiinae</taxon>
        <taxon>Arctium</taxon>
    </lineage>
</organism>
<proteinExistence type="predicted"/>
<evidence type="ECO:0000313" key="2">
    <source>
        <dbReference type="Proteomes" id="UP001055879"/>
    </source>
</evidence>
<comment type="caution">
    <text evidence="1">The sequence shown here is derived from an EMBL/GenBank/DDBJ whole genome shotgun (WGS) entry which is preliminary data.</text>
</comment>
<name>A0ACB9DMD8_ARCLA</name>
<dbReference type="Proteomes" id="UP001055879">
    <property type="component" value="Linkage Group LG03"/>
</dbReference>
<sequence length="314" mass="35475">MFHFQTLQDEHGQEISELANPGRPLTIPSYASLVPPSVLPFVFFDKDSWSKRFIRYTRKYRKAKNTFRELEPHTLLSYDDKTPPVYAVGPMLKPEMLTLNDELLQWLDGQPKSSVLLLCFASRGCFNADQVKQIAIGVERSGYRFIWSLRQPLPEGRKGFPEEYTDYNEVLPDRFLDRTSGKGKVVGWLQHTAVLGHVAVGGFVSYCGWNSVLESISYGVPIATWPLYAQQQLDAHQLVKELGLAVEISMDYNQLDKNQGLVSGEVIEKGIREVMDSDSEVRAKVTEMKAKSRMAVEEGGSSFTSLGHLVDDFM</sequence>
<reference evidence="1 2" key="2">
    <citation type="journal article" date="2022" name="Mol. Ecol. Resour.">
        <title>The genomes of chicory, endive, great burdock and yacon provide insights into Asteraceae paleo-polyploidization history and plant inulin production.</title>
        <authorList>
            <person name="Fan W."/>
            <person name="Wang S."/>
            <person name="Wang H."/>
            <person name="Wang A."/>
            <person name="Jiang F."/>
            <person name="Liu H."/>
            <person name="Zhao H."/>
            <person name="Xu D."/>
            <person name="Zhang Y."/>
        </authorList>
    </citation>
    <scope>NUCLEOTIDE SEQUENCE [LARGE SCALE GENOMIC DNA]</scope>
    <source>
        <strain evidence="2">cv. Niubang</strain>
    </source>
</reference>
<evidence type="ECO:0000313" key="1">
    <source>
        <dbReference type="EMBL" id="KAI3747849.1"/>
    </source>
</evidence>
<gene>
    <name evidence="1" type="ORF">L6452_10541</name>
</gene>
<keyword evidence="2" id="KW-1185">Reference proteome</keyword>
<accession>A0ACB9DMD8</accession>
<dbReference type="EMBL" id="CM042049">
    <property type="protein sequence ID" value="KAI3747849.1"/>
    <property type="molecule type" value="Genomic_DNA"/>
</dbReference>
<protein>
    <submittedName>
        <fullName evidence="1">Uncharacterized protein</fullName>
    </submittedName>
</protein>
<reference evidence="2" key="1">
    <citation type="journal article" date="2022" name="Mol. Ecol. Resour.">
        <title>The genomes of chicory, endive, great burdock and yacon provide insights into Asteraceae palaeo-polyploidization history and plant inulin production.</title>
        <authorList>
            <person name="Fan W."/>
            <person name="Wang S."/>
            <person name="Wang H."/>
            <person name="Wang A."/>
            <person name="Jiang F."/>
            <person name="Liu H."/>
            <person name="Zhao H."/>
            <person name="Xu D."/>
            <person name="Zhang Y."/>
        </authorList>
    </citation>
    <scope>NUCLEOTIDE SEQUENCE [LARGE SCALE GENOMIC DNA]</scope>
    <source>
        <strain evidence="2">cv. Niubang</strain>
    </source>
</reference>